<organism evidence="2 3">
    <name type="scientific">Hymenoscyphus fraxineus</name>
    <dbReference type="NCBI Taxonomy" id="746836"/>
    <lineage>
        <taxon>Eukaryota</taxon>
        <taxon>Fungi</taxon>
        <taxon>Dikarya</taxon>
        <taxon>Ascomycota</taxon>
        <taxon>Pezizomycotina</taxon>
        <taxon>Leotiomycetes</taxon>
        <taxon>Helotiales</taxon>
        <taxon>Helotiaceae</taxon>
        <taxon>Hymenoscyphus</taxon>
    </lineage>
</organism>
<evidence type="ECO:0000313" key="3">
    <source>
        <dbReference type="Proteomes" id="UP000696280"/>
    </source>
</evidence>
<feature type="compositionally biased region" description="Polar residues" evidence="1">
    <location>
        <begin position="103"/>
        <end position="114"/>
    </location>
</feature>
<feature type="compositionally biased region" description="Polar residues" evidence="1">
    <location>
        <begin position="32"/>
        <end position="48"/>
    </location>
</feature>
<keyword evidence="3" id="KW-1185">Reference proteome</keyword>
<evidence type="ECO:0000256" key="1">
    <source>
        <dbReference type="SAM" id="MobiDB-lite"/>
    </source>
</evidence>
<gene>
    <name evidence="2" type="ORF">HYFRA_00002594</name>
</gene>
<dbReference type="AlphaFoldDB" id="A0A9N9LAK0"/>
<accession>A0A9N9LAK0</accession>
<feature type="compositionally biased region" description="Polar residues" evidence="1">
    <location>
        <begin position="57"/>
        <end position="89"/>
    </location>
</feature>
<comment type="caution">
    <text evidence="2">The sequence shown here is derived from an EMBL/GenBank/DDBJ whole genome shotgun (WGS) entry which is preliminary data.</text>
</comment>
<protein>
    <submittedName>
        <fullName evidence="2">Uncharacterized protein</fullName>
    </submittedName>
</protein>
<proteinExistence type="predicted"/>
<name>A0A9N9LAK0_9HELO</name>
<feature type="region of interest" description="Disordered" evidence="1">
    <location>
        <begin position="30"/>
        <end position="125"/>
    </location>
</feature>
<dbReference type="EMBL" id="CAJVRL010000103">
    <property type="protein sequence ID" value="CAG8961053.1"/>
    <property type="molecule type" value="Genomic_DNA"/>
</dbReference>
<evidence type="ECO:0000313" key="2">
    <source>
        <dbReference type="EMBL" id="CAG8961053.1"/>
    </source>
</evidence>
<sequence length="170" mass="18651">MEGVVSNAPLDDMMDLDTEMDYQFVRVAAKQTRPSKSANVSKASNQLFMTGKGDRSFSMSTNQTQAPQHQLCSTSQISRPGQAEESQSLRLPLRPGNNPRSPPTSKSSNRQQGNGDEMEWNIEKPGMPVQSLSCHRAVTPQPGSLTVLKVNLDFDTASTTSLYLDQFGNK</sequence>
<dbReference type="Proteomes" id="UP000696280">
    <property type="component" value="Unassembled WGS sequence"/>
</dbReference>
<reference evidence="2" key="1">
    <citation type="submission" date="2021-07" db="EMBL/GenBank/DDBJ databases">
        <authorList>
            <person name="Durling M."/>
        </authorList>
    </citation>
    <scope>NUCLEOTIDE SEQUENCE</scope>
</reference>
<dbReference type="OrthoDB" id="10458571at2759"/>